<proteinExistence type="predicted"/>
<accession>A0A1Y2FJW7</accession>
<dbReference type="RefSeq" id="XP_040725666.1">
    <property type="nucleotide sequence ID" value="XM_040866880.1"/>
</dbReference>
<dbReference type="InterPro" id="IPR003114">
    <property type="entry name" value="Phox_assoc"/>
</dbReference>
<evidence type="ECO:0000313" key="3">
    <source>
        <dbReference type="Proteomes" id="UP000193685"/>
    </source>
</evidence>
<dbReference type="PANTHER" id="PTHR22775">
    <property type="entry name" value="SORTING NEXIN"/>
    <property type="match status" value="1"/>
</dbReference>
<feature type="domain" description="PXA" evidence="1">
    <location>
        <begin position="7"/>
        <end position="176"/>
    </location>
</feature>
<dbReference type="AlphaFoldDB" id="A0A1Y2FJW7"/>
<name>A0A1Y2FJW7_PROLT</name>
<keyword evidence="3" id="KW-1185">Reference proteome</keyword>
<evidence type="ECO:0000313" key="2">
    <source>
        <dbReference type="EMBL" id="ORY83085.1"/>
    </source>
</evidence>
<dbReference type="Pfam" id="PF02194">
    <property type="entry name" value="PXA"/>
    <property type="match status" value="1"/>
</dbReference>
<dbReference type="GO" id="GO:0035091">
    <property type="term" value="F:phosphatidylinositol binding"/>
    <property type="evidence" value="ECO:0007669"/>
    <property type="project" value="TreeGrafter"/>
</dbReference>
<comment type="caution">
    <text evidence="2">The sequence shown here is derived from an EMBL/GenBank/DDBJ whole genome shotgun (WGS) entry which is preliminary data.</text>
</comment>
<evidence type="ECO:0000259" key="1">
    <source>
        <dbReference type="PROSITE" id="PS51207"/>
    </source>
</evidence>
<dbReference type="OrthoDB" id="5582218at2759"/>
<dbReference type="GeneID" id="63783479"/>
<dbReference type="OMA" id="PWFIQKT"/>
<dbReference type="PANTHER" id="PTHR22775:SF3">
    <property type="entry name" value="SORTING NEXIN-13"/>
    <property type="match status" value="1"/>
</dbReference>
<dbReference type="SMART" id="SM00313">
    <property type="entry name" value="PXA"/>
    <property type="match status" value="1"/>
</dbReference>
<sequence>MTVTASREQLRDELKQLLRLLGKQYIRSWYTGISKNEDFFPLLEELVDELFVKVCERSDGADWDEFLHQIVPALLLRHLEDFNTAVDRQYAEQSFAEAFYEVNGLHDGVVSQSAYLMRVADGLLSVLLPYEELVSDVGYAFVRELLSDVLLALYSERLSDVYFWDDLLIKLLRKPMATDEQPKSIFGRVHDWASTTGPELFARGSEVYQSINAQHAPGQLEAAVLSETALTRIIAAVLTPSFSHLSLGLITHLVVPLVDMWRGAAIRSLLSDFITRQTSSAALTRHAQWLNHFLFPNGQPSPSRVVPTEDTQAILRITAKEELVLDIPFFSDKQVNKVLLFRLLDAAITTLLPELARQTPEQIRKKRIMIHQADSEAFGLGGISSIYRTKAPAEDEEPAMARRPTAPM</sequence>
<dbReference type="PROSITE" id="PS51207">
    <property type="entry name" value="PXA"/>
    <property type="match status" value="1"/>
</dbReference>
<dbReference type="EMBL" id="MCFI01000008">
    <property type="protein sequence ID" value="ORY83085.1"/>
    <property type="molecule type" value="Genomic_DNA"/>
</dbReference>
<organism evidence="2 3">
    <name type="scientific">Protomyces lactucae-debilis</name>
    <dbReference type="NCBI Taxonomy" id="2754530"/>
    <lineage>
        <taxon>Eukaryota</taxon>
        <taxon>Fungi</taxon>
        <taxon>Dikarya</taxon>
        <taxon>Ascomycota</taxon>
        <taxon>Taphrinomycotina</taxon>
        <taxon>Taphrinomycetes</taxon>
        <taxon>Taphrinales</taxon>
        <taxon>Protomycetaceae</taxon>
        <taxon>Protomyces</taxon>
    </lineage>
</organism>
<gene>
    <name evidence="2" type="ORF">BCR37DRAFT_292792</name>
</gene>
<protein>
    <submittedName>
        <fullName evidence="2">PXA domain-domain-containing protein</fullName>
    </submittedName>
</protein>
<dbReference type="Proteomes" id="UP000193685">
    <property type="component" value="Unassembled WGS sequence"/>
</dbReference>
<dbReference type="STRING" id="56484.A0A1Y2FJW7"/>
<reference evidence="2 3" key="1">
    <citation type="submission" date="2016-07" db="EMBL/GenBank/DDBJ databases">
        <title>Pervasive Adenine N6-methylation of Active Genes in Fungi.</title>
        <authorList>
            <consortium name="DOE Joint Genome Institute"/>
            <person name="Mondo S.J."/>
            <person name="Dannebaum R.O."/>
            <person name="Kuo R.C."/>
            <person name="Labutti K."/>
            <person name="Haridas S."/>
            <person name="Kuo A."/>
            <person name="Salamov A."/>
            <person name="Ahrendt S.R."/>
            <person name="Lipzen A."/>
            <person name="Sullivan W."/>
            <person name="Andreopoulos W.B."/>
            <person name="Clum A."/>
            <person name="Lindquist E."/>
            <person name="Daum C."/>
            <person name="Ramamoorthy G.K."/>
            <person name="Gryganskyi A."/>
            <person name="Culley D."/>
            <person name="Magnuson J.K."/>
            <person name="James T.Y."/>
            <person name="O'Malley M.A."/>
            <person name="Stajich J.E."/>
            <person name="Spatafora J.W."/>
            <person name="Visel A."/>
            <person name="Grigoriev I.V."/>
        </authorList>
    </citation>
    <scope>NUCLEOTIDE SEQUENCE [LARGE SCALE GENOMIC DNA]</scope>
    <source>
        <strain evidence="2 3">12-1054</strain>
    </source>
</reference>